<accession>A0A8H7BNU2</accession>
<comment type="caution">
    <text evidence="2">The sequence shown here is derived from an EMBL/GenBank/DDBJ whole genome shotgun (WGS) entry which is preliminary data.</text>
</comment>
<keyword evidence="3" id="KW-1185">Reference proteome</keyword>
<dbReference type="EMBL" id="JABAYA010000060">
    <property type="protein sequence ID" value="KAF7727275.1"/>
    <property type="molecule type" value="Genomic_DNA"/>
</dbReference>
<protein>
    <submittedName>
        <fullName evidence="2">Uncharacterized protein</fullName>
    </submittedName>
</protein>
<evidence type="ECO:0000313" key="3">
    <source>
        <dbReference type="Proteomes" id="UP000605846"/>
    </source>
</evidence>
<organism evidence="2 3">
    <name type="scientific">Apophysomyces ossiformis</name>
    <dbReference type="NCBI Taxonomy" id="679940"/>
    <lineage>
        <taxon>Eukaryota</taxon>
        <taxon>Fungi</taxon>
        <taxon>Fungi incertae sedis</taxon>
        <taxon>Mucoromycota</taxon>
        <taxon>Mucoromycotina</taxon>
        <taxon>Mucoromycetes</taxon>
        <taxon>Mucorales</taxon>
        <taxon>Mucorineae</taxon>
        <taxon>Mucoraceae</taxon>
        <taxon>Apophysomyces</taxon>
    </lineage>
</organism>
<dbReference type="AlphaFoldDB" id="A0A8H7BNU2"/>
<evidence type="ECO:0000256" key="1">
    <source>
        <dbReference type="SAM" id="MobiDB-lite"/>
    </source>
</evidence>
<sequence length="221" mass="24490">MPELVPIFGSDFPKECLPPDDAAFHNLALDLSHPSEPTQLRRPGLQGNIRTSRCPASCARETRSQRRAGKPMHSPNKPSSMSLSQLLNNDDDTDSTISSIASAVSTPPFAFRVVQTLSLMDSPSPVSPPIECRRHSEPSMFITPVYESTHTRRSSAPPVVNTNPSTEARDIIALIEGSILIQQISQDDGIRPFRPMQLEAVPTKVYVDEHEFAIIWDQQDY</sequence>
<feature type="compositionally biased region" description="Low complexity" evidence="1">
    <location>
        <begin position="79"/>
        <end position="88"/>
    </location>
</feature>
<gene>
    <name evidence="2" type="ORF">EC973_007791</name>
</gene>
<name>A0A8H7BNU2_9FUNG</name>
<dbReference type="OrthoDB" id="2284198at2759"/>
<reference evidence="2" key="1">
    <citation type="submission" date="2020-01" db="EMBL/GenBank/DDBJ databases">
        <title>Genome Sequencing of Three Apophysomyces-Like Fungal Strains Confirms a Novel Fungal Genus in the Mucoromycota with divergent Burkholderia-like Endosymbiotic Bacteria.</title>
        <authorList>
            <person name="Stajich J.E."/>
            <person name="Macias A.M."/>
            <person name="Carter-House D."/>
            <person name="Lovett B."/>
            <person name="Kasson L.R."/>
            <person name="Berry K."/>
            <person name="Grigoriev I."/>
            <person name="Chang Y."/>
            <person name="Spatafora J."/>
            <person name="Kasson M.T."/>
        </authorList>
    </citation>
    <scope>NUCLEOTIDE SEQUENCE</scope>
    <source>
        <strain evidence="2">NRRL A-21654</strain>
    </source>
</reference>
<evidence type="ECO:0000313" key="2">
    <source>
        <dbReference type="EMBL" id="KAF7727275.1"/>
    </source>
</evidence>
<dbReference type="Proteomes" id="UP000605846">
    <property type="component" value="Unassembled WGS sequence"/>
</dbReference>
<proteinExistence type="predicted"/>
<feature type="region of interest" description="Disordered" evidence="1">
    <location>
        <begin position="32"/>
        <end position="94"/>
    </location>
</feature>